<dbReference type="EMBL" id="WIUZ02000003">
    <property type="protein sequence ID" value="KAF9789833.1"/>
    <property type="molecule type" value="Genomic_DNA"/>
</dbReference>
<dbReference type="Proteomes" id="UP000736335">
    <property type="component" value="Unassembled WGS sequence"/>
</dbReference>
<accession>A0A9P6HLR3</accession>
<reference evidence="1" key="2">
    <citation type="submission" date="2020-11" db="EMBL/GenBank/DDBJ databases">
        <authorList>
            <consortium name="DOE Joint Genome Institute"/>
            <person name="Kuo A."/>
            <person name="Miyauchi S."/>
            <person name="Kiss E."/>
            <person name="Drula E."/>
            <person name="Kohler A."/>
            <person name="Sanchez-Garcia M."/>
            <person name="Andreopoulos B."/>
            <person name="Barry K.W."/>
            <person name="Bonito G."/>
            <person name="Buee M."/>
            <person name="Carver A."/>
            <person name="Chen C."/>
            <person name="Cichocki N."/>
            <person name="Clum A."/>
            <person name="Culley D."/>
            <person name="Crous P.W."/>
            <person name="Fauchery L."/>
            <person name="Girlanda M."/>
            <person name="Hayes R."/>
            <person name="Keri Z."/>
            <person name="Labutti K."/>
            <person name="Lipzen A."/>
            <person name="Lombard V."/>
            <person name="Magnuson J."/>
            <person name="Maillard F."/>
            <person name="Morin E."/>
            <person name="Murat C."/>
            <person name="Nolan M."/>
            <person name="Ohm R."/>
            <person name="Pangilinan J."/>
            <person name="Pereira M."/>
            <person name="Perotto S."/>
            <person name="Peter M."/>
            <person name="Riley R."/>
            <person name="Sitrit Y."/>
            <person name="Stielow B."/>
            <person name="Szollosi G."/>
            <person name="Zifcakova L."/>
            <person name="Stursova M."/>
            <person name="Spatafora J.W."/>
            <person name="Tedersoo L."/>
            <person name="Vaario L.-M."/>
            <person name="Yamada A."/>
            <person name="Yan M."/>
            <person name="Wang P."/>
            <person name="Xu J."/>
            <person name="Bruns T."/>
            <person name="Baldrian P."/>
            <person name="Vilgalys R."/>
            <person name="Henrissat B."/>
            <person name="Grigoriev I.V."/>
            <person name="Hibbett D."/>
            <person name="Nagy L.G."/>
            <person name="Martin F.M."/>
        </authorList>
    </citation>
    <scope>NUCLEOTIDE SEQUENCE</scope>
    <source>
        <strain evidence="1">UH-Tt-Lm1</strain>
    </source>
</reference>
<keyword evidence="2" id="KW-1185">Reference proteome</keyword>
<sequence length="89" mass="10475">MSLSLQRTRWARSLALTRTVWYFGLLWYLSSQKCRPQVNSSRAVRGDRQVPQRSPLILRHTVALEFWLLILSPLSRSLIESITQYVRCL</sequence>
<comment type="caution">
    <text evidence="1">The sequence shown here is derived from an EMBL/GenBank/DDBJ whole genome shotgun (WGS) entry which is preliminary data.</text>
</comment>
<protein>
    <submittedName>
        <fullName evidence="1">Uncharacterized protein</fullName>
    </submittedName>
</protein>
<dbReference type="AlphaFoldDB" id="A0A9P6HLR3"/>
<reference evidence="1" key="1">
    <citation type="journal article" date="2020" name="Nat. Commun.">
        <title>Large-scale genome sequencing of mycorrhizal fungi provides insights into the early evolution of symbiotic traits.</title>
        <authorList>
            <person name="Miyauchi S."/>
            <person name="Kiss E."/>
            <person name="Kuo A."/>
            <person name="Drula E."/>
            <person name="Kohler A."/>
            <person name="Sanchez-Garcia M."/>
            <person name="Morin E."/>
            <person name="Andreopoulos B."/>
            <person name="Barry K.W."/>
            <person name="Bonito G."/>
            <person name="Buee M."/>
            <person name="Carver A."/>
            <person name="Chen C."/>
            <person name="Cichocki N."/>
            <person name="Clum A."/>
            <person name="Culley D."/>
            <person name="Crous P.W."/>
            <person name="Fauchery L."/>
            <person name="Girlanda M."/>
            <person name="Hayes R.D."/>
            <person name="Keri Z."/>
            <person name="LaButti K."/>
            <person name="Lipzen A."/>
            <person name="Lombard V."/>
            <person name="Magnuson J."/>
            <person name="Maillard F."/>
            <person name="Murat C."/>
            <person name="Nolan M."/>
            <person name="Ohm R.A."/>
            <person name="Pangilinan J."/>
            <person name="Pereira M.F."/>
            <person name="Perotto S."/>
            <person name="Peter M."/>
            <person name="Pfister S."/>
            <person name="Riley R."/>
            <person name="Sitrit Y."/>
            <person name="Stielow J.B."/>
            <person name="Szollosi G."/>
            <person name="Zifcakova L."/>
            <person name="Stursova M."/>
            <person name="Spatafora J.W."/>
            <person name="Tedersoo L."/>
            <person name="Vaario L.M."/>
            <person name="Yamada A."/>
            <person name="Yan M."/>
            <person name="Wang P."/>
            <person name="Xu J."/>
            <person name="Bruns T."/>
            <person name="Baldrian P."/>
            <person name="Vilgalys R."/>
            <person name="Dunand C."/>
            <person name="Henrissat B."/>
            <person name="Grigoriev I.V."/>
            <person name="Hibbett D."/>
            <person name="Nagy L.G."/>
            <person name="Martin F.M."/>
        </authorList>
    </citation>
    <scope>NUCLEOTIDE SEQUENCE</scope>
    <source>
        <strain evidence="1">UH-Tt-Lm1</strain>
    </source>
</reference>
<gene>
    <name evidence="1" type="ORF">BJ322DRAFT_560748</name>
</gene>
<organism evidence="1 2">
    <name type="scientific">Thelephora terrestris</name>
    <dbReference type="NCBI Taxonomy" id="56493"/>
    <lineage>
        <taxon>Eukaryota</taxon>
        <taxon>Fungi</taxon>
        <taxon>Dikarya</taxon>
        <taxon>Basidiomycota</taxon>
        <taxon>Agaricomycotina</taxon>
        <taxon>Agaricomycetes</taxon>
        <taxon>Thelephorales</taxon>
        <taxon>Thelephoraceae</taxon>
        <taxon>Thelephora</taxon>
    </lineage>
</organism>
<evidence type="ECO:0000313" key="2">
    <source>
        <dbReference type="Proteomes" id="UP000736335"/>
    </source>
</evidence>
<evidence type="ECO:0000313" key="1">
    <source>
        <dbReference type="EMBL" id="KAF9789833.1"/>
    </source>
</evidence>
<proteinExistence type="predicted"/>
<name>A0A9P6HLR3_9AGAM</name>